<dbReference type="CDD" id="cd21809">
    <property type="entry name" value="ABC-2_lan_permease-like"/>
    <property type="match status" value="1"/>
</dbReference>
<keyword evidence="3" id="KW-1185">Reference proteome</keyword>
<name>A0A364K9N4_9BACL</name>
<evidence type="ECO:0000256" key="1">
    <source>
        <dbReference type="SAM" id="Phobius"/>
    </source>
</evidence>
<feature type="transmembrane region" description="Helical" evidence="1">
    <location>
        <begin position="42"/>
        <end position="66"/>
    </location>
</feature>
<feature type="transmembrane region" description="Helical" evidence="1">
    <location>
        <begin position="110"/>
        <end position="128"/>
    </location>
</feature>
<feature type="transmembrane region" description="Helical" evidence="1">
    <location>
        <begin position="86"/>
        <end position="103"/>
    </location>
</feature>
<accession>A0A364K9N4</accession>
<proteinExistence type="predicted"/>
<organism evidence="2 3">
    <name type="scientific">Thermoflavimicrobium daqui</name>
    <dbReference type="NCBI Taxonomy" id="2137476"/>
    <lineage>
        <taxon>Bacteria</taxon>
        <taxon>Bacillati</taxon>
        <taxon>Bacillota</taxon>
        <taxon>Bacilli</taxon>
        <taxon>Bacillales</taxon>
        <taxon>Thermoactinomycetaceae</taxon>
        <taxon>Thermoflavimicrobium</taxon>
    </lineage>
</organism>
<reference evidence="2 3" key="1">
    <citation type="submission" date="2018-06" db="EMBL/GenBank/DDBJ databases">
        <title>Thermoflavimicrobium daqus sp. nov., a thermophilic microbe isolated from Moutai-flavour Daqu.</title>
        <authorList>
            <person name="Wang X."/>
            <person name="Zhou H."/>
        </authorList>
    </citation>
    <scope>NUCLEOTIDE SEQUENCE [LARGE SCALE GENOMIC DNA]</scope>
    <source>
        <strain evidence="2 3">FBKL4.011</strain>
    </source>
</reference>
<dbReference type="OrthoDB" id="9781996at2"/>
<keyword evidence="1" id="KW-0472">Membrane</keyword>
<evidence type="ECO:0000313" key="2">
    <source>
        <dbReference type="EMBL" id="RAL26932.1"/>
    </source>
</evidence>
<dbReference type="Pfam" id="PF12730">
    <property type="entry name" value="ABC2_membrane_4"/>
    <property type="match status" value="1"/>
</dbReference>
<keyword evidence="1" id="KW-0812">Transmembrane</keyword>
<dbReference type="EMBL" id="QJKK01000001">
    <property type="protein sequence ID" value="RAL26932.1"/>
    <property type="molecule type" value="Genomic_DNA"/>
</dbReference>
<gene>
    <name evidence="2" type="ORF">DL897_02480</name>
</gene>
<reference evidence="2 3" key="2">
    <citation type="submission" date="2018-06" db="EMBL/GenBank/DDBJ databases">
        <authorList>
            <person name="Zhirakovskaya E."/>
        </authorList>
    </citation>
    <scope>NUCLEOTIDE SEQUENCE [LARGE SCALE GENOMIC DNA]</scope>
    <source>
        <strain evidence="2 3">FBKL4.011</strain>
    </source>
</reference>
<dbReference type="AlphaFoldDB" id="A0A364K9N4"/>
<sequence>MIYPILTGVFAALICRSEHIGNGWKQILALPVKRSTIFLSKLFMVILLLAGTQTLLLIFFLLLGSLFQIPSPLPFLEILVFTGKGLYATFPLAAIQLIISIYYRSFGVPLAINIAFTLPVLTVYGQYYPWAQPALAMSPADETPLDSLLRFYILISVLFIMITYIGIKVFEKRDLPS</sequence>
<keyword evidence="1" id="KW-1133">Transmembrane helix</keyword>
<feature type="transmembrane region" description="Helical" evidence="1">
    <location>
        <begin position="148"/>
        <end position="167"/>
    </location>
</feature>
<protein>
    <submittedName>
        <fullName evidence="2">MrsE</fullName>
    </submittedName>
</protein>
<dbReference type="RefSeq" id="WP_113657536.1">
    <property type="nucleotide sequence ID" value="NZ_KZ845663.1"/>
</dbReference>
<comment type="caution">
    <text evidence="2">The sequence shown here is derived from an EMBL/GenBank/DDBJ whole genome shotgun (WGS) entry which is preliminary data.</text>
</comment>
<evidence type="ECO:0000313" key="3">
    <source>
        <dbReference type="Proteomes" id="UP000251213"/>
    </source>
</evidence>
<dbReference type="Proteomes" id="UP000251213">
    <property type="component" value="Unassembled WGS sequence"/>
</dbReference>